<dbReference type="Gene3D" id="1.20.1740.10">
    <property type="entry name" value="Amino acid/polyamine transporter I"/>
    <property type="match status" value="1"/>
</dbReference>
<keyword evidence="3 6" id="KW-0812">Transmembrane</keyword>
<feature type="transmembrane region" description="Helical" evidence="6">
    <location>
        <begin position="401"/>
        <end position="423"/>
    </location>
</feature>
<evidence type="ECO:0000256" key="2">
    <source>
        <dbReference type="ARBA" id="ARBA00022448"/>
    </source>
</evidence>
<feature type="transmembrane region" description="Helical" evidence="6">
    <location>
        <begin position="97"/>
        <end position="121"/>
    </location>
</feature>
<organism evidence="8">
    <name type="scientific">Salmonella enterica</name>
    <name type="common">Salmonella choleraesuis</name>
    <dbReference type="NCBI Taxonomy" id="28901"/>
    <lineage>
        <taxon>Bacteria</taxon>
        <taxon>Pseudomonadati</taxon>
        <taxon>Pseudomonadota</taxon>
        <taxon>Gammaproteobacteria</taxon>
        <taxon>Enterobacterales</taxon>
        <taxon>Enterobacteriaceae</taxon>
        <taxon>Salmonella</taxon>
    </lineage>
</organism>
<evidence type="ECO:0000259" key="7">
    <source>
        <dbReference type="Pfam" id="PF00324"/>
    </source>
</evidence>
<keyword evidence="2" id="KW-0813">Transport</keyword>
<feature type="transmembrane region" description="Helical" evidence="6">
    <location>
        <begin position="46"/>
        <end position="66"/>
    </location>
</feature>
<feature type="transmembrane region" description="Helical" evidence="6">
    <location>
        <begin position="284"/>
        <end position="308"/>
    </location>
</feature>
<dbReference type="AlphaFoldDB" id="A0A7G7GUT6"/>
<comment type="subcellular location">
    <subcellularLocation>
        <location evidence="1">Cell inner membrane</location>
        <topology evidence="1">Multi-pass membrane protein</topology>
    </subcellularLocation>
</comment>
<evidence type="ECO:0000256" key="1">
    <source>
        <dbReference type="ARBA" id="ARBA00004429"/>
    </source>
</evidence>
<feature type="transmembrane region" description="Helical" evidence="6">
    <location>
        <begin position="429"/>
        <end position="449"/>
    </location>
</feature>
<name>A0A7G7GUT6_SALER</name>
<keyword evidence="4 6" id="KW-1133">Transmembrane helix</keyword>
<feature type="transmembrane region" description="Helical" evidence="6">
    <location>
        <begin position="127"/>
        <end position="145"/>
    </location>
</feature>
<keyword evidence="5 6" id="KW-0472">Membrane</keyword>
<protein>
    <submittedName>
        <fullName evidence="8">GABA permease</fullName>
    </submittedName>
</protein>
<reference evidence="8" key="1">
    <citation type="submission" date="2019-07" db="EMBL/GenBank/DDBJ databases">
        <title>Fully Assembled Genome Sequence for Salmonella enterica subsp. enterica strain, isolated from Peru.</title>
        <authorList>
            <person name="Vallejos-Sanchez K."/>
            <person name="Bendezu J."/>
            <person name="Tataje-Lavanda L."/>
            <person name="Montesinos R."/>
            <person name="Zimic-Peralta M."/>
            <person name="Fernandez-Sanchez M."/>
            <person name="Fernandez-Diaz M."/>
        </authorList>
    </citation>
    <scope>NUCLEOTIDE SEQUENCE</scope>
    <source>
        <strain evidence="8">FARPER-222</strain>
    </source>
</reference>
<feature type="domain" description="Amino acid permease/ SLC12A" evidence="7">
    <location>
        <begin position="18"/>
        <end position="453"/>
    </location>
</feature>
<dbReference type="PROSITE" id="PS00218">
    <property type="entry name" value="AMINO_ACID_PERMEASE_1"/>
    <property type="match status" value="1"/>
</dbReference>
<dbReference type="Pfam" id="PF00324">
    <property type="entry name" value="AA_permease"/>
    <property type="match status" value="1"/>
</dbReference>
<feature type="transmembrane region" description="Helical" evidence="6">
    <location>
        <begin position="360"/>
        <end position="380"/>
    </location>
</feature>
<feature type="transmembrane region" description="Helical" evidence="6">
    <location>
        <begin position="21"/>
        <end position="40"/>
    </location>
</feature>
<accession>A0A7G7GUT6</accession>
<dbReference type="FunFam" id="1.20.1740.10:FF:000001">
    <property type="entry name" value="Amino acid permease"/>
    <property type="match status" value="1"/>
</dbReference>
<evidence type="ECO:0000256" key="3">
    <source>
        <dbReference type="ARBA" id="ARBA00022692"/>
    </source>
</evidence>
<dbReference type="PANTHER" id="PTHR43495:SF5">
    <property type="entry name" value="GAMMA-AMINOBUTYRIC ACID PERMEASE"/>
    <property type="match status" value="1"/>
</dbReference>
<dbReference type="NCBIfam" id="NF007566">
    <property type="entry name" value="PRK10197.1"/>
    <property type="match status" value="1"/>
</dbReference>
<evidence type="ECO:0000256" key="4">
    <source>
        <dbReference type="ARBA" id="ARBA00022989"/>
    </source>
</evidence>
<feature type="transmembrane region" description="Helical" evidence="6">
    <location>
        <begin position="335"/>
        <end position="354"/>
    </location>
</feature>
<dbReference type="InterPro" id="IPR004841">
    <property type="entry name" value="AA-permease/SLC12A_dom"/>
</dbReference>
<dbReference type="GO" id="GO:0005886">
    <property type="term" value="C:plasma membrane"/>
    <property type="evidence" value="ECO:0007669"/>
    <property type="project" value="UniProtKB-SubCell"/>
</dbReference>
<sequence length="496" mass="54272">MGQLSESHALGGGLKSRHVTMLSIAGVIGASLFVGSSVAIAEAGPAVLLAYLFAGLLVVMIMRMLAEMAVATPDTGSFSTYADKAIGPWAGYTIGWLYWWFWVLVIPLEANIAAIILNSWIPGIPVWLFSLVITLALTGSNLLSVKNYGEFEFWLALCKVIAILAFIALGATAISGFYPYAEVSGISRLWDHGGFMPNGFGAVLSAMLITMFSFMGAEIVTIAAAESDTPDKHIVRATNSVIWRISIFYLCSIFVVVALIPWNMPGLKSVGSYRSVLELLHIPHAKFIMDCVILLSVTSCLNSALYTASRMLYSLSRRGDAPAIMGKTNRSKTPWVAVLLSTGAAFLTVIVNYYAPAKVFKFLIDSSGAIALLVYLVIAISQLRMRKILLAQGGEIKLKMWLYPWLTWLVIGFICFVLVVMLFRPAQQLEVISTGLLGLGIIGTVPIMSRWKKLIRWQKAPCKTYVSYSRRQPGSFSGVKDDRPFPTDGHRWLSLA</sequence>
<feature type="transmembrane region" description="Helical" evidence="6">
    <location>
        <begin position="157"/>
        <end position="180"/>
    </location>
</feature>
<evidence type="ECO:0000256" key="6">
    <source>
        <dbReference type="SAM" id="Phobius"/>
    </source>
</evidence>
<feature type="transmembrane region" description="Helical" evidence="6">
    <location>
        <begin position="241"/>
        <end position="264"/>
    </location>
</feature>
<evidence type="ECO:0000313" key="8">
    <source>
        <dbReference type="EMBL" id="QNF82550.1"/>
    </source>
</evidence>
<dbReference type="PANTHER" id="PTHR43495">
    <property type="entry name" value="GABA PERMEASE"/>
    <property type="match status" value="1"/>
</dbReference>
<gene>
    <name evidence="8" type="primary">gabP</name>
    <name evidence="8" type="ORF">FNU94_00855</name>
</gene>
<dbReference type="EMBL" id="CP041622">
    <property type="protein sequence ID" value="QNF82550.1"/>
    <property type="molecule type" value="Genomic_DNA"/>
</dbReference>
<dbReference type="InterPro" id="IPR011265">
    <property type="entry name" value="GABA_permease"/>
</dbReference>
<feature type="transmembrane region" description="Helical" evidence="6">
    <location>
        <begin position="200"/>
        <end position="220"/>
    </location>
</feature>
<dbReference type="InterPro" id="IPR004840">
    <property type="entry name" value="Amino_acid_permease_CS"/>
</dbReference>
<dbReference type="PIRSF" id="PIRSF006060">
    <property type="entry name" value="AA_transporter"/>
    <property type="match status" value="1"/>
</dbReference>
<proteinExistence type="predicted"/>
<dbReference type="GO" id="GO:0015185">
    <property type="term" value="F:gamma-aminobutyric acid transmembrane transporter activity"/>
    <property type="evidence" value="ECO:0007669"/>
    <property type="project" value="InterPro"/>
</dbReference>
<evidence type="ECO:0000256" key="5">
    <source>
        <dbReference type="ARBA" id="ARBA00023136"/>
    </source>
</evidence>
<dbReference type="NCBIfam" id="TIGR01773">
    <property type="entry name" value="GABAperm"/>
    <property type="match status" value="1"/>
</dbReference>